<proteinExistence type="inferred from homology"/>
<dbReference type="Gene3D" id="2.60.450.10">
    <property type="entry name" value="Lipopolysaccharide (LPS) transport protein A like domain"/>
    <property type="match status" value="1"/>
</dbReference>
<comment type="caution">
    <text evidence="2">Lacks conserved residue(s) required for the propagation of feature annotation.</text>
</comment>
<dbReference type="Pfam" id="PF04453">
    <property type="entry name" value="LptD"/>
    <property type="match status" value="1"/>
</dbReference>
<comment type="subcellular location">
    <subcellularLocation>
        <location evidence="2">Cell outer membrane</location>
    </subcellularLocation>
</comment>
<gene>
    <name evidence="4" type="primary">ostA</name>
    <name evidence="2" type="synonym">lptD</name>
    <name evidence="4" type="ORF">JV46_11660</name>
</gene>
<evidence type="ECO:0000256" key="2">
    <source>
        <dbReference type="HAMAP-Rule" id="MF_01411"/>
    </source>
</evidence>
<comment type="caution">
    <text evidence="4">The sequence shown here is derived from an EMBL/GenBank/DDBJ whole genome shotgun (WGS) entry which is preliminary data.</text>
</comment>
<dbReference type="eggNOG" id="COG1452">
    <property type="taxonomic scope" value="Bacteria"/>
</dbReference>
<evidence type="ECO:0000256" key="1">
    <source>
        <dbReference type="ARBA" id="ARBA00023237"/>
    </source>
</evidence>
<name>A0A0B0HBR4_SOVGS</name>
<dbReference type="AlphaFoldDB" id="A0A0B0HBR4"/>
<keyword evidence="5" id="KW-1185">Reference proteome</keyword>
<dbReference type="GO" id="GO:1990351">
    <property type="term" value="C:transporter complex"/>
    <property type="evidence" value="ECO:0007669"/>
    <property type="project" value="TreeGrafter"/>
</dbReference>
<accession>A0A0B0HBR4</accession>
<organism evidence="4 5">
    <name type="scientific">Solemya velum gill symbiont</name>
    <dbReference type="NCBI Taxonomy" id="2340"/>
    <lineage>
        <taxon>Bacteria</taxon>
        <taxon>Pseudomonadati</taxon>
        <taxon>Pseudomonadota</taxon>
        <taxon>Gammaproteobacteria</taxon>
        <taxon>sulfur-oxidizing symbionts</taxon>
    </lineage>
</organism>
<feature type="domain" description="LptD C-terminal" evidence="3">
    <location>
        <begin position="273"/>
        <end position="641"/>
    </location>
</feature>
<dbReference type="PATRIC" id="fig|2340.3.peg.1008"/>
<dbReference type="GO" id="GO:0015920">
    <property type="term" value="P:lipopolysaccharide transport"/>
    <property type="evidence" value="ECO:0007669"/>
    <property type="project" value="InterPro"/>
</dbReference>
<protein>
    <recommendedName>
        <fullName evidence="2">LPS-assembly protein LptD</fullName>
    </recommendedName>
</protein>
<keyword evidence="1 2" id="KW-0998">Cell outer membrane</keyword>
<dbReference type="Proteomes" id="UP000030856">
    <property type="component" value="Unassembled WGS sequence"/>
</dbReference>
<dbReference type="PANTHER" id="PTHR30189">
    <property type="entry name" value="LPS-ASSEMBLY PROTEIN"/>
    <property type="match status" value="1"/>
</dbReference>
<dbReference type="GO" id="GO:0009279">
    <property type="term" value="C:cell outer membrane"/>
    <property type="evidence" value="ECO:0007669"/>
    <property type="project" value="UniProtKB-SubCell"/>
</dbReference>
<comment type="similarity">
    <text evidence="2">Belongs to the LptD family.</text>
</comment>
<dbReference type="STRING" id="2340.JV46_11660"/>
<comment type="subunit">
    <text evidence="2">Component of the lipopolysaccharide transport and assembly complex. Interacts with LptE and LptA.</text>
</comment>
<keyword evidence="2" id="KW-0732">Signal</keyword>
<dbReference type="GO" id="GO:0043165">
    <property type="term" value="P:Gram-negative-bacterium-type cell outer membrane assembly"/>
    <property type="evidence" value="ECO:0007669"/>
    <property type="project" value="UniProtKB-UniRule"/>
</dbReference>
<evidence type="ECO:0000259" key="3">
    <source>
        <dbReference type="Pfam" id="PF04453"/>
    </source>
</evidence>
<dbReference type="InterPro" id="IPR050218">
    <property type="entry name" value="LptD"/>
</dbReference>
<dbReference type="HAMAP" id="MF_01411">
    <property type="entry name" value="LPS_assembly_LptD"/>
    <property type="match status" value="1"/>
</dbReference>
<reference evidence="4 5" key="1">
    <citation type="journal article" date="2014" name="BMC Genomics">
        <title>The genome of the intracellular bacterium of the coastal bivalve, Solemya velum: a blueprint for thriving in and out of symbiosis.</title>
        <authorList>
            <person name="Dmytrenko O."/>
            <person name="Russell S.L."/>
            <person name="Loo W.T."/>
            <person name="Fontanez K.M."/>
            <person name="Liao L."/>
            <person name="Roeselers G."/>
            <person name="Sharma R."/>
            <person name="Stewart F.J."/>
            <person name="Newton I.L."/>
            <person name="Woyke T."/>
            <person name="Wu D."/>
            <person name="Lang J.M."/>
            <person name="Eisen J.A."/>
            <person name="Cavanaugh C.M."/>
        </authorList>
    </citation>
    <scope>NUCLEOTIDE SEQUENCE [LARGE SCALE GENOMIC DNA]</scope>
    <source>
        <strain evidence="4 5">WH</strain>
    </source>
</reference>
<sequence>MVANSTMAAVEHSCLAQPVTSIPNLSDDLVIDAGHASWNMHSEQLQMGGGVQLQQNSQHISANNVSYDRRGGRIDATGDVIIRQPGYSFSTQEITYFVDEKRVESNTPVSYRLIETGGNGTAGTSNITIDGISSFSDISYSSCPMEDPAWRLEASKMKIDREKGVLTAHNVHLKAGDTTLLYVPYFQFPVDGKRHTGLLLPSIRVTSSTGTELMAPYYLNLAPNYDATIYPRITTKRGLILGGEFRYLTEQHQGIFEAEIAPWDDDNEGDELRYMWRWRNQAQFSPHLSAEIDYTHVSDSEYLDDMQTDLDSSSNSYRERFATLSYRDSYWDASIKFADFDPTDMDAAQAYERLPEILFNWRKFHQNGFFTEADASYVRFENRDPDKAIGNRVDLQPAAGIDLLRPWGSFKAKLSGRYTSYSLDRTGTTPGVDKDTTRTSITATLDGSLVYERDTNWFGISSLQTLEPRLFYTYTPYTNQDNLPVFDSRLADFSFENLFRENRFTGSDRVGDANQMVAAITTRFISHDSGFEWLRASLGQIIYFDEHEVNLPDSQGIITDETAFVASLYSQINDLWSVDTALQWSKESTNHRNSFIGVNYHDTDAGRYASLAWRERNQVSAEKEEELNYLSAATGWRVSSNLNVVGNLLYSLEEDRLLDVAAGVEYDSCCWAVRGLVTRRADDETDEHRYDTGFSLQFLLKGLGEFGTGGLGKRISPPVSAHDQFETYY</sequence>
<comment type="function">
    <text evidence="2">Together with LptE, is involved in the assembly of lipopolysaccharide (LPS) at the surface of the outer membrane.</text>
</comment>
<dbReference type="PANTHER" id="PTHR30189:SF1">
    <property type="entry name" value="LPS-ASSEMBLY PROTEIN LPTD"/>
    <property type="match status" value="1"/>
</dbReference>
<dbReference type="InterPro" id="IPR020889">
    <property type="entry name" value="LipoPS_assembly_LptD"/>
</dbReference>
<evidence type="ECO:0000313" key="4">
    <source>
        <dbReference type="EMBL" id="KHF26495.1"/>
    </source>
</evidence>
<evidence type="ECO:0000313" key="5">
    <source>
        <dbReference type="Proteomes" id="UP000030856"/>
    </source>
</evidence>
<dbReference type="EMBL" id="JRAA01000001">
    <property type="protein sequence ID" value="KHF26495.1"/>
    <property type="molecule type" value="Genomic_DNA"/>
</dbReference>
<dbReference type="InterPro" id="IPR007543">
    <property type="entry name" value="LptD_C"/>
</dbReference>
<keyword evidence="2" id="KW-0472">Membrane</keyword>